<dbReference type="OrthoDB" id="6613266at2759"/>
<dbReference type="EMBL" id="VUJU01005461">
    <property type="protein sequence ID" value="KAF0751148.1"/>
    <property type="molecule type" value="Genomic_DNA"/>
</dbReference>
<gene>
    <name evidence="1" type="ORF">FWK35_00019500</name>
</gene>
<feature type="non-terminal residue" evidence="1">
    <location>
        <position position="300"/>
    </location>
</feature>
<dbReference type="PANTHER" id="PTHR45749">
    <property type="match status" value="1"/>
</dbReference>
<name>A0A6G0Y8E2_APHCR</name>
<keyword evidence="2" id="KW-1185">Reference proteome</keyword>
<accession>A0A6G0Y8E2</accession>
<proteinExistence type="predicted"/>
<reference evidence="1 2" key="1">
    <citation type="submission" date="2019-08" db="EMBL/GenBank/DDBJ databases">
        <title>Whole genome of Aphis craccivora.</title>
        <authorList>
            <person name="Voronova N.V."/>
            <person name="Shulinski R.S."/>
            <person name="Bandarenka Y.V."/>
            <person name="Zhorov D.G."/>
            <person name="Warner D."/>
        </authorList>
    </citation>
    <scope>NUCLEOTIDE SEQUENCE [LARGE SCALE GENOMIC DNA]</scope>
    <source>
        <strain evidence="1">180601</strain>
        <tissue evidence="1">Whole Body</tissue>
    </source>
</reference>
<evidence type="ECO:0000313" key="2">
    <source>
        <dbReference type="Proteomes" id="UP000478052"/>
    </source>
</evidence>
<protein>
    <submittedName>
        <fullName evidence="1">Zinc finger MYM-type protein 1-like</fullName>
    </submittedName>
</protein>
<sequence length="300" mass="34131">SIVLQNDPALWPKKLSSELLHHFSLQVPCQPLPSELKDNTFPSSSINSKGHVRLFHASYYKKLANGKFVNRTWISYSISLDRYYCYTCKLFGLPIAKQHFLAINGSNDYKIISRNITQHVVSPDHIQSEIARGLYMNNVRIDTNLIESKNRQVAENREILKSVIEALLFTARKKLLLEIDSTNRVDQVIVEYHAPLKSYLDQISSKGTHNRVTFLSNISQNVLLNIMFDMVRSKILQDIKISGQFSVIIDTTTDISNVEQYTFIIRFVDKEGKAQERLIALAAAPDATVLGMFRAVLTIS</sequence>
<comment type="caution">
    <text evidence="1">The sequence shown here is derived from an EMBL/GenBank/DDBJ whole genome shotgun (WGS) entry which is preliminary data.</text>
</comment>
<feature type="non-terminal residue" evidence="1">
    <location>
        <position position="1"/>
    </location>
</feature>
<organism evidence="1 2">
    <name type="scientific">Aphis craccivora</name>
    <name type="common">Cowpea aphid</name>
    <dbReference type="NCBI Taxonomy" id="307492"/>
    <lineage>
        <taxon>Eukaryota</taxon>
        <taxon>Metazoa</taxon>
        <taxon>Ecdysozoa</taxon>
        <taxon>Arthropoda</taxon>
        <taxon>Hexapoda</taxon>
        <taxon>Insecta</taxon>
        <taxon>Pterygota</taxon>
        <taxon>Neoptera</taxon>
        <taxon>Paraneoptera</taxon>
        <taxon>Hemiptera</taxon>
        <taxon>Sternorrhyncha</taxon>
        <taxon>Aphidomorpha</taxon>
        <taxon>Aphidoidea</taxon>
        <taxon>Aphididae</taxon>
        <taxon>Aphidini</taxon>
        <taxon>Aphis</taxon>
        <taxon>Aphis</taxon>
    </lineage>
</organism>
<dbReference type="PANTHER" id="PTHR45749:SF21">
    <property type="entry name" value="DUF4371 DOMAIN-CONTAINING PROTEIN"/>
    <property type="match status" value="1"/>
</dbReference>
<dbReference type="Proteomes" id="UP000478052">
    <property type="component" value="Unassembled WGS sequence"/>
</dbReference>
<dbReference type="AlphaFoldDB" id="A0A6G0Y8E2"/>
<evidence type="ECO:0000313" key="1">
    <source>
        <dbReference type="EMBL" id="KAF0751148.1"/>
    </source>
</evidence>